<dbReference type="InterPro" id="IPR013780">
    <property type="entry name" value="Glyco_hydro_b"/>
</dbReference>
<proteinExistence type="inferred from homology"/>
<dbReference type="CDD" id="cd14752">
    <property type="entry name" value="GH31_N"/>
    <property type="match status" value="1"/>
</dbReference>
<dbReference type="OMA" id="VFWDEGS"/>
<comment type="caution">
    <text evidence="10">The sequence shown here is derived from an EMBL/GenBank/DDBJ whole genome shotgun (WGS) entry which is preliminary data.</text>
</comment>
<dbReference type="OrthoDB" id="3237269at2759"/>
<evidence type="ECO:0000256" key="4">
    <source>
        <dbReference type="ARBA" id="ARBA00022801"/>
    </source>
</evidence>
<protein>
    <submittedName>
        <fullName evidence="10">Glycosyl hydrolase-like protein</fullName>
    </submittedName>
</protein>
<dbReference type="VEuPathDB" id="TriTrypDB:Lsey_0285_0110"/>
<dbReference type="PANTHER" id="PTHR22762">
    <property type="entry name" value="ALPHA-GLUCOSIDASE"/>
    <property type="match status" value="1"/>
</dbReference>
<evidence type="ECO:0000256" key="7">
    <source>
        <dbReference type="SAM" id="MobiDB-lite"/>
    </source>
</evidence>
<feature type="region of interest" description="Disordered" evidence="7">
    <location>
        <begin position="252"/>
        <end position="283"/>
    </location>
</feature>
<dbReference type="Pfam" id="PF01055">
    <property type="entry name" value="Glyco_hydro_31_2nd"/>
    <property type="match status" value="2"/>
</dbReference>
<keyword evidence="8" id="KW-1133">Transmembrane helix</keyword>
<dbReference type="GO" id="GO:0006491">
    <property type="term" value="P:N-glycan processing"/>
    <property type="evidence" value="ECO:0007669"/>
    <property type="project" value="TreeGrafter"/>
</dbReference>
<dbReference type="PANTHER" id="PTHR22762:SF54">
    <property type="entry name" value="BCDNA.GH04962"/>
    <property type="match status" value="1"/>
</dbReference>
<keyword evidence="11" id="KW-1185">Reference proteome</keyword>
<name>A0A0N1P9V1_LEPSE</name>
<dbReference type="SUPFAM" id="SSF51445">
    <property type="entry name" value="(Trans)glycosidases"/>
    <property type="match status" value="1"/>
</dbReference>
<accession>A0A0N1P9V1</accession>
<dbReference type="InterPro" id="IPR000322">
    <property type="entry name" value="Glyco_hydro_31_TIM"/>
</dbReference>
<evidence type="ECO:0000256" key="5">
    <source>
        <dbReference type="ARBA" id="ARBA00023180"/>
    </source>
</evidence>
<evidence type="ECO:0000259" key="9">
    <source>
        <dbReference type="Pfam" id="PF01055"/>
    </source>
</evidence>
<dbReference type="Gene3D" id="2.60.40.1180">
    <property type="entry name" value="Golgi alpha-mannosidase II"/>
    <property type="match status" value="1"/>
</dbReference>
<evidence type="ECO:0000313" key="10">
    <source>
        <dbReference type="EMBL" id="KPI84154.1"/>
    </source>
</evidence>
<comment type="pathway">
    <text evidence="1">Glycan metabolism.</text>
</comment>
<keyword evidence="3" id="KW-0732">Signal</keyword>
<evidence type="ECO:0000256" key="6">
    <source>
        <dbReference type="ARBA" id="ARBA00023295"/>
    </source>
</evidence>
<organism evidence="10 11">
    <name type="scientific">Leptomonas seymouri</name>
    <dbReference type="NCBI Taxonomy" id="5684"/>
    <lineage>
        <taxon>Eukaryota</taxon>
        <taxon>Discoba</taxon>
        <taxon>Euglenozoa</taxon>
        <taxon>Kinetoplastea</taxon>
        <taxon>Metakinetoplastina</taxon>
        <taxon>Trypanosomatida</taxon>
        <taxon>Trypanosomatidae</taxon>
        <taxon>Leishmaniinae</taxon>
        <taxon>Leptomonas</taxon>
    </lineage>
</organism>
<feature type="region of interest" description="Disordered" evidence="7">
    <location>
        <begin position="875"/>
        <end position="910"/>
    </location>
</feature>
<evidence type="ECO:0000256" key="3">
    <source>
        <dbReference type="ARBA" id="ARBA00022729"/>
    </source>
</evidence>
<evidence type="ECO:0000256" key="1">
    <source>
        <dbReference type="ARBA" id="ARBA00004881"/>
    </source>
</evidence>
<keyword evidence="4 10" id="KW-0378">Hydrolase</keyword>
<dbReference type="EMBL" id="LJSK01000285">
    <property type="protein sequence ID" value="KPI84154.1"/>
    <property type="molecule type" value="Genomic_DNA"/>
</dbReference>
<feature type="compositionally biased region" description="Acidic residues" evidence="7">
    <location>
        <begin position="884"/>
        <end position="894"/>
    </location>
</feature>
<feature type="region of interest" description="Disordered" evidence="7">
    <location>
        <begin position="1292"/>
        <end position="1315"/>
    </location>
</feature>
<dbReference type="GO" id="GO:0090599">
    <property type="term" value="F:alpha-glucosidase activity"/>
    <property type="evidence" value="ECO:0007669"/>
    <property type="project" value="TreeGrafter"/>
</dbReference>
<feature type="domain" description="Glycoside hydrolase family 31 TIM barrel" evidence="9">
    <location>
        <begin position="542"/>
        <end position="794"/>
    </location>
</feature>
<keyword evidence="8" id="KW-0472">Membrane</keyword>
<dbReference type="InterPro" id="IPR017853">
    <property type="entry name" value="GH"/>
</dbReference>
<reference evidence="10 11" key="1">
    <citation type="journal article" date="2015" name="PLoS Pathog.">
        <title>Leptomonas seymouri: Adaptations to the Dixenous Life Cycle Analyzed by Genome Sequencing, Transcriptome Profiling and Co-infection with Leishmania donovani.</title>
        <authorList>
            <person name="Kraeva N."/>
            <person name="Butenko A."/>
            <person name="Hlavacova J."/>
            <person name="Kostygov A."/>
            <person name="Myskova J."/>
            <person name="Grybchuk D."/>
            <person name="Lestinova T."/>
            <person name="Votypka J."/>
            <person name="Volf P."/>
            <person name="Opperdoes F."/>
            <person name="Flegontov P."/>
            <person name="Lukes J."/>
            <person name="Yurchenko V."/>
        </authorList>
    </citation>
    <scope>NUCLEOTIDE SEQUENCE [LARGE SCALE GENOMIC DNA]</scope>
    <source>
        <strain evidence="10 11">ATCC 30220</strain>
    </source>
</reference>
<gene>
    <name evidence="10" type="ORF">ABL78_6800</name>
</gene>
<dbReference type="Gene3D" id="3.20.20.80">
    <property type="entry name" value="Glycosidases"/>
    <property type="match status" value="1"/>
</dbReference>
<feature type="region of interest" description="Disordered" evidence="7">
    <location>
        <begin position="303"/>
        <end position="329"/>
    </location>
</feature>
<dbReference type="Gene3D" id="2.60.40.1760">
    <property type="entry name" value="glycosyl hydrolase (family 31)"/>
    <property type="match status" value="1"/>
</dbReference>
<comment type="similarity">
    <text evidence="2">Belongs to the glycosyl hydrolase 31 family.</text>
</comment>
<evidence type="ECO:0000313" key="11">
    <source>
        <dbReference type="Proteomes" id="UP000038009"/>
    </source>
</evidence>
<sequence length="1460" mass="160219">MAVYRRGVLVTRLWRSRRMIWRVTAILISLSVLSLLGMMWSLSLDYVEVAEVQKVPQSFQPPPPHDGNLIEENRGKTPFRWLSQETKASSSPPPTAKLMSSTATFWFNDAEGADGEGNVGLEKSFYQSHGVARVVLATSTDPNKGMDTPKSPQLLASNVSWRSYERYIQMHEKAPDKPADGGTLDTLRGSPQIRVRPLALVEVQLLRQRMSRNVWATSTQDMSAIVGIVPFESPVLATADELLVEHHLQAEDRLNPHPDPSRFLPLAASPTGDGRGERGSSTLSIDTSVKSLKAHAAYSAKSTTPTPLIELKSTHRPAGHLGPTEANTDVSPTATLLTWRAGDAEAESPVTVDIALDVVHPRHVTRATFKGGDDLEQQNSTSNEVYTDALQATVCSTHLVRLYGLSTLSLSQQRQSQRDAKTDVMDGINSIPLNMPDTVEVMVGGRPASSPHVSMAGVVPLLYMELDTSDAPQQSSLSSQKRRTVGLLWLHSAPFILSTFTAPSAQACVRLRSTAGSTKLYMLPGPTPADVLRQYYTLTGFPTLPPRFFLGYHHGLRGSAVSTEKAVEALDASFLRSRVPLDSVWLTDTAVSVLDTPFTWNMTRFPDPVRLQSNLWYSGRRYVVVRIVPTIPITTRSPLFLEGRRENFFVTMNAEEPAGWPTRSMAGVPSHVVDFTNPSARRWYGNMLKYRRYVGSTNHTFAHLQHAMPSVMSSSVRSWAFSECAGRELSRVGDLLPMEVGHYGSFAHREVHQLLPVDFARSVHAGMLRRTQYVRRALVLTENYYAGIQRYAVVLIETQLPCAGDFTTQVHPNGSTVDAAGAKKTVLASAWAQLQLAVRWCAQLSALGIPFSGANLGAGLTKEVLRELLQHPKVSPAAEKDAQEGIEVDSDDGEPLLPPQQSHHWTQVPDPRAVQSTISREVDQLLVRWYQAGVFFPLMYTEEDTEAEAVTQSVRSGMGDVAGPWWMRLPVEAATRAAMHANLNVRYALVPYLYTVAYNVSEKGGSFFAPLCFAQPSPARCAPTANSDLPTCYAVGEAIVVCPVTSSTSKDSVSPTLGMAGTGLFDLWTGVWDTPTAPNTLEDTAAAPAEGKTPLRWLTMTGRGAMSASGVSLPTPASLVPAFLRPGHIVATQNVLWPSEEATESSTLKDDMYTVRSTHMGANWTLTVALPPLPLRTASTPVSQLLADGDVFWDEGSRNSQMSAPVLQSETSQPPIASQPAHHCLLKLKCFYEVREGAAAKLVVEVRQTSSTCAEALAELQSHWQEQPEGFAERLSRAKELRDARLHAREVERNEEEDRGRRIKRNAGQPESKFNEEDLNGLRLPRWAEEAVRNDLWHSHLLHRIRFLFQRKEDALQLVDLHRASSTSTVVVERLAVASEAGNEKILSGNVLVSRDSLRSNEVLVNLSPRDTSIDGANAAAVNELAATPLFGVVAQADESGDAALHVPPTHTWRFVFSLK</sequence>
<dbReference type="GO" id="GO:0005975">
    <property type="term" value="P:carbohydrate metabolic process"/>
    <property type="evidence" value="ECO:0007669"/>
    <property type="project" value="InterPro"/>
</dbReference>
<keyword evidence="5" id="KW-0325">Glycoprotein</keyword>
<evidence type="ECO:0000256" key="8">
    <source>
        <dbReference type="SAM" id="Phobius"/>
    </source>
</evidence>
<evidence type="ECO:0000256" key="2">
    <source>
        <dbReference type="ARBA" id="ARBA00007806"/>
    </source>
</evidence>
<keyword evidence="6" id="KW-0326">Glycosidase</keyword>
<keyword evidence="8" id="KW-0812">Transmembrane</keyword>
<feature type="transmembrane region" description="Helical" evidence="8">
    <location>
        <begin position="20"/>
        <end position="42"/>
    </location>
</feature>
<feature type="domain" description="Glycoside hydrolase family 31 TIM barrel" evidence="9">
    <location>
        <begin position="828"/>
        <end position="995"/>
    </location>
</feature>
<dbReference type="Proteomes" id="UP000038009">
    <property type="component" value="Unassembled WGS sequence"/>
</dbReference>